<dbReference type="OrthoDB" id="6359816at2759"/>
<organism evidence="2 3">
    <name type="scientific">Periconia macrospinosa</name>
    <dbReference type="NCBI Taxonomy" id="97972"/>
    <lineage>
        <taxon>Eukaryota</taxon>
        <taxon>Fungi</taxon>
        <taxon>Dikarya</taxon>
        <taxon>Ascomycota</taxon>
        <taxon>Pezizomycotina</taxon>
        <taxon>Dothideomycetes</taxon>
        <taxon>Pleosporomycetidae</taxon>
        <taxon>Pleosporales</taxon>
        <taxon>Massarineae</taxon>
        <taxon>Periconiaceae</taxon>
        <taxon>Periconia</taxon>
    </lineage>
</organism>
<dbReference type="EMBL" id="KZ805314">
    <property type="protein sequence ID" value="PVI05401.1"/>
    <property type="molecule type" value="Genomic_DNA"/>
</dbReference>
<gene>
    <name evidence="2" type="ORF">DM02DRAFT_686318</name>
</gene>
<feature type="domain" description="BTB" evidence="1">
    <location>
        <begin position="22"/>
        <end position="89"/>
    </location>
</feature>
<protein>
    <recommendedName>
        <fullName evidence="1">BTB domain-containing protein</fullName>
    </recommendedName>
</protein>
<dbReference type="STRING" id="97972.A0A2V1E4J9"/>
<dbReference type="InterPro" id="IPR000210">
    <property type="entry name" value="BTB/POZ_dom"/>
</dbReference>
<evidence type="ECO:0000313" key="2">
    <source>
        <dbReference type="EMBL" id="PVI05401.1"/>
    </source>
</evidence>
<evidence type="ECO:0000313" key="3">
    <source>
        <dbReference type="Proteomes" id="UP000244855"/>
    </source>
</evidence>
<keyword evidence="3" id="KW-1185">Reference proteome</keyword>
<dbReference type="PROSITE" id="PS50097">
    <property type="entry name" value="BTB"/>
    <property type="match status" value="1"/>
</dbReference>
<dbReference type="Pfam" id="PF00651">
    <property type="entry name" value="BTB"/>
    <property type="match status" value="1"/>
</dbReference>
<dbReference type="Proteomes" id="UP000244855">
    <property type="component" value="Unassembled WGS sequence"/>
</dbReference>
<dbReference type="SUPFAM" id="SSF54695">
    <property type="entry name" value="POZ domain"/>
    <property type="match status" value="1"/>
</dbReference>
<dbReference type="Gene3D" id="3.30.710.10">
    <property type="entry name" value="Potassium Channel Kv1.1, Chain A"/>
    <property type="match status" value="1"/>
</dbReference>
<reference evidence="2 3" key="1">
    <citation type="journal article" date="2018" name="Sci. Rep.">
        <title>Comparative genomics provides insights into the lifestyle and reveals functional heterogeneity of dark septate endophytic fungi.</title>
        <authorList>
            <person name="Knapp D.G."/>
            <person name="Nemeth J.B."/>
            <person name="Barry K."/>
            <person name="Hainaut M."/>
            <person name="Henrissat B."/>
            <person name="Johnson J."/>
            <person name="Kuo A."/>
            <person name="Lim J.H.P."/>
            <person name="Lipzen A."/>
            <person name="Nolan M."/>
            <person name="Ohm R.A."/>
            <person name="Tamas L."/>
            <person name="Grigoriev I.V."/>
            <person name="Spatafora J.W."/>
            <person name="Nagy L.G."/>
            <person name="Kovacs G.M."/>
        </authorList>
    </citation>
    <scope>NUCLEOTIDE SEQUENCE [LARGE SCALE GENOMIC DNA]</scope>
    <source>
        <strain evidence="2 3">DSE2036</strain>
    </source>
</reference>
<sequence length="274" mass="31159">MTALDQSLPGIIKDLLESGEYSDLTITCGDDEYKVHRNIVCTRSEFFKRAINFGGKETEDSLIDLPDDDPQIIRLLIHYLYLDDYQITLPKESKQLVCEARPVKNGAGLPYTYQFPHTCNTNDDSRDIAVCPHHYCHKNPSYRDSGAHLKKKFSCESCIVLRNPQGTEEALIVHAKLYEVADKYGVPNLKDYAAQRFNNACYVFWDSATFVKATRLIFTNTPENDKGLRDVVIKTIAKHMVLNKKPEIKALMLEFSSLCFGLLVETQADKSFFA</sequence>
<dbReference type="SMART" id="SM00225">
    <property type="entry name" value="BTB"/>
    <property type="match status" value="1"/>
</dbReference>
<evidence type="ECO:0000259" key="1">
    <source>
        <dbReference type="PROSITE" id="PS50097"/>
    </source>
</evidence>
<name>A0A2V1E4J9_9PLEO</name>
<dbReference type="PANTHER" id="PTHR47843">
    <property type="entry name" value="BTB DOMAIN-CONTAINING PROTEIN-RELATED"/>
    <property type="match status" value="1"/>
</dbReference>
<proteinExistence type="predicted"/>
<accession>A0A2V1E4J9</accession>
<dbReference type="AlphaFoldDB" id="A0A2V1E4J9"/>
<dbReference type="CDD" id="cd18186">
    <property type="entry name" value="BTB_POZ_ZBTB_KLHL-like"/>
    <property type="match status" value="1"/>
</dbReference>
<dbReference type="InterPro" id="IPR011333">
    <property type="entry name" value="SKP1/BTB/POZ_sf"/>
</dbReference>
<dbReference type="PANTHER" id="PTHR47843:SF5">
    <property type="entry name" value="BTB_POZ DOMAIN PROTEIN"/>
    <property type="match status" value="1"/>
</dbReference>